<dbReference type="AlphaFoldDB" id="A0A2M7DMF5"/>
<feature type="repeat" description="TPR" evidence="1">
    <location>
        <begin position="142"/>
        <end position="175"/>
    </location>
</feature>
<dbReference type="Proteomes" id="UP000228896">
    <property type="component" value="Unassembled WGS sequence"/>
</dbReference>
<proteinExistence type="predicted"/>
<keyword evidence="2" id="KW-0175">Coiled coil</keyword>
<evidence type="ECO:0000256" key="1">
    <source>
        <dbReference type="PROSITE-ProRule" id="PRU00339"/>
    </source>
</evidence>
<evidence type="ECO:0000313" key="4">
    <source>
        <dbReference type="EMBL" id="PIV50959.1"/>
    </source>
</evidence>
<dbReference type="InterPro" id="IPR019734">
    <property type="entry name" value="TPR_rpt"/>
</dbReference>
<evidence type="ECO:0000256" key="3">
    <source>
        <dbReference type="SAM" id="Phobius"/>
    </source>
</evidence>
<organism evidence="4 5">
    <name type="scientific">Candidatus Falkowbacteria bacterium CG02_land_8_20_14_3_00_36_14</name>
    <dbReference type="NCBI Taxonomy" id="1974560"/>
    <lineage>
        <taxon>Bacteria</taxon>
        <taxon>Candidatus Falkowiibacteriota</taxon>
    </lineage>
</organism>
<dbReference type="Gene3D" id="1.25.40.10">
    <property type="entry name" value="Tetratricopeptide repeat domain"/>
    <property type="match status" value="2"/>
</dbReference>
<keyword evidence="3" id="KW-0472">Membrane</keyword>
<dbReference type="SMART" id="SM00028">
    <property type="entry name" value="TPR"/>
    <property type="match status" value="3"/>
</dbReference>
<dbReference type="EMBL" id="PETS01000091">
    <property type="protein sequence ID" value="PIV50959.1"/>
    <property type="molecule type" value="Genomic_DNA"/>
</dbReference>
<dbReference type="Pfam" id="PF13181">
    <property type="entry name" value="TPR_8"/>
    <property type="match status" value="2"/>
</dbReference>
<feature type="coiled-coil region" evidence="2">
    <location>
        <begin position="83"/>
        <end position="128"/>
    </location>
</feature>
<dbReference type="PROSITE" id="PS50005">
    <property type="entry name" value="TPR"/>
    <property type="match status" value="2"/>
</dbReference>
<protein>
    <submittedName>
        <fullName evidence="4">Uncharacterized protein</fullName>
    </submittedName>
</protein>
<keyword evidence="3" id="KW-0812">Transmembrane</keyword>
<keyword evidence="1" id="KW-0802">TPR repeat</keyword>
<feature type="transmembrane region" description="Helical" evidence="3">
    <location>
        <begin position="6"/>
        <end position="22"/>
    </location>
</feature>
<comment type="caution">
    <text evidence="4">The sequence shown here is derived from an EMBL/GenBank/DDBJ whole genome shotgun (WGS) entry which is preliminary data.</text>
</comment>
<evidence type="ECO:0000313" key="5">
    <source>
        <dbReference type="Proteomes" id="UP000228896"/>
    </source>
</evidence>
<reference evidence="5" key="1">
    <citation type="submission" date="2017-09" db="EMBL/GenBank/DDBJ databases">
        <title>Depth-based differentiation of microbial function through sediment-hosted aquifers and enrichment of novel symbionts in the deep terrestrial subsurface.</title>
        <authorList>
            <person name="Probst A.J."/>
            <person name="Ladd B."/>
            <person name="Jarett J.K."/>
            <person name="Geller-Mcgrath D.E."/>
            <person name="Sieber C.M.K."/>
            <person name="Emerson J.B."/>
            <person name="Anantharaman K."/>
            <person name="Thomas B.C."/>
            <person name="Malmstrom R."/>
            <person name="Stieglmeier M."/>
            <person name="Klingl A."/>
            <person name="Woyke T."/>
            <person name="Ryan C.M."/>
            <person name="Banfield J.F."/>
        </authorList>
    </citation>
    <scope>NUCLEOTIDE SEQUENCE [LARGE SCALE GENOMIC DNA]</scope>
</reference>
<name>A0A2M7DMF5_9BACT</name>
<sequence length="272" mass="31964">MYDIIPLILILISLAVIIAIIIRKFPVLANLNTESMPAEKEAKFKEQIISKRIKRNIIKWTARLTRTIKPAGQMVIKYFKWLYNKLIELKERYKKEEEALNVNSEDKLNQLFQELDEIKKEENEEAIEKKLIEIISLDNKNIKAFRQLGDLYFKNNKFQEAIQTFEHIIKLTEDNNILNESVKASSILSQRADTYFNLALVYKEIKNMDKSIHNIKNALNIEPNNPRYLDIMLEISIINKEKVLALDAYNKLLEANPDNQKLAEFKKQIKEI</sequence>
<dbReference type="InterPro" id="IPR011990">
    <property type="entry name" value="TPR-like_helical_dom_sf"/>
</dbReference>
<gene>
    <name evidence="4" type="ORF">COS18_03520</name>
</gene>
<feature type="repeat" description="TPR" evidence="1">
    <location>
        <begin position="192"/>
        <end position="225"/>
    </location>
</feature>
<dbReference type="PROSITE" id="PS50293">
    <property type="entry name" value="TPR_REGION"/>
    <property type="match status" value="2"/>
</dbReference>
<accession>A0A2M7DMF5</accession>
<dbReference type="SUPFAM" id="SSF48452">
    <property type="entry name" value="TPR-like"/>
    <property type="match status" value="1"/>
</dbReference>
<feature type="non-terminal residue" evidence="4">
    <location>
        <position position="272"/>
    </location>
</feature>
<keyword evidence="3" id="KW-1133">Transmembrane helix</keyword>
<evidence type="ECO:0000256" key="2">
    <source>
        <dbReference type="SAM" id="Coils"/>
    </source>
</evidence>